<dbReference type="RefSeq" id="WP_116006920.1">
    <property type="nucleotide sequence ID" value="NZ_QUOU01000001.1"/>
</dbReference>
<dbReference type="Gene3D" id="1.10.10.620">
    <property type="entry name" value="ribosome modulation factor like domain"/>
    <property type="match status" value="1"/>
</dbReference>
<dbReference type="AlphaFoldDB" id="A0A3E0TML4"/>
<dbReference type="GO" id="GO:0006417">
    <property type="term" value="P:regulation of translation"/>
    <property type="evidence" value="ECO:0007669"/>
    <property type="project" value="UniProtKB-UniRule"/>
</dbReference>
<accession>A0A3E0TML4</accession>
<dbReference type="Pfam" id="PF04957">
    <property type="entry name" value="RMF"/>
    <property type="match status" value="1"/>
</dbReference>
<comment type="function">
    <text evidence="3">During stationary phase, converts 70S ribosomes to an inactive dimeric form (100S ribosomes).</text>
</comment>
<evidence type="ECO:0000256" key="4">
    <source>
        <dbReference type="SAM" id="MobiDB-lite"/>
    </source>
</evidence>
<dbReference type="EMBL" id="QUOU01000001">
    <property type="protein sequence ID" value="REL25794.1"/>
    <property type="molecule type" value="Genomic_DNA"/>
</dbReference>
<comment type="caution">
    <text evidence="5">The sequence shown here is derived from an EMBL/GenBank/DDBJ whole genome shotgun (WGS) entry which is preliminary data.</text>
</comment>
<organism evidence="5 6">
    <name type="scientific">Thalassotalea euphylliae</name>
    <dbReference type="NCBI Taxonomy" id="1655234"/>
    <lineage>
        <taxon>Bacteria</taxon>
        <taxon>Pseudomonadati</taxon>
        <taxon>Pseudomonadota</taxon>
        <taxon>Gammaproteobacteria</taxon>
        <taxon>Alteromonadales</taxon>
        <taxon>Colwelliaceae</taxon>
        <taxon>Thalassotalea</taxon>
    </lineage>
</organism>
<keyword evidence="1 3" id="KW-0963">Cytoplasm</keyword>
<gene>
    <name evidence="3" type="primary">rmf</name>
    <name evidence="5" type="ORF">DXX93_03950</name>
</gene>
<evidence type="ECO:0000256" key="3">
    <source>
        <dbReference type="HAMAP-Rule" id="MF_00919"/>
    </source>
</evidence>
<dbReference type="InterPro" id="IPR007040">
    <property type="entry name" value="Ribosome_modulation_factor"/>
</dbReference>
<proteinExistence type="inferred from homology"/>
<dbReference type="GO" id="GO:0005737">
    <property type="term" value="C:cytoplasm"/>
    <property type="evidence" value="ECO:0007669"/>
    <property type="project" value="UniProtKB-SubCell"/>
</dbReference>
<dbReference type="HAMAP" id="MF_00919">
    <property type="entry name" value="RMF"/>
    <property type="match status" value="1"/>
</dbReference>
<name>A0A3E0TML4_9GAMM</name>
<evidence type="ECO:0000256" key="2">
    <source>
        <dbReference type="ARBA" id="ARBA00022845"/>
    </source>
</evidence>
<comment type="subcellular location">
    <subcellularLocation>
        <location evidence="3">Cytoplasm</location>
    </subcellularLocation>
</comment>
<evidence type="ECO:0000313" key="6">
    <source>
        <dbReference type="Proteomes" id="UP000256478"/>
    </source>
</evidence>
<protein>
    <recommendedName>
        <fullName evidence="3">Ribosome modulation factor</fullName>
        <shortName evidence="3">RMF</shortName>
    </recommendedName>
</protein>
<dbReference type="NCBIfam" id="NF011162">
    <property type="entry name" value="PRK14563.1"/>
    <property type="match status" value="1"/>
</dbReference>
<dbReference type="InterPro" id="IPR023200">
    <property type="entry name" value="RMF_sf"/>
</dbReference>
<dbReference type="NCBIfam" id="NF041886">
    <property type="entry name" value="Rmf_CrpP_fam"/>
    <property type="match status" value="1"/>
</dbReference>
<dbReference type="Proteomes" id="UP000256478">
    <property type="component" value="Unassembled WGS sequence"/>
</dbReference>
<reference evidence="5 6" key="1">
    <citation type="submission" date="2018-08" db="EMBL/GenBank/DDBJ databases">
        <title>Thalassotalea euphylliae genome.</title>
        <authorList>
            <person name="Summers S."/>
            <person name="Rice S.A."/>
            <person name="Freckelton M.L."/>
            <person name="Nedved B.T."/>
            <person name="Hadfield M.G."/>
        </authorList>
    </citation>
    <scope>NUCLEOTIDE SEQUENCE [LARGE SCALE GENOMIC DNA]</scope>
    <source>
        <strain evidence="5 6">H1</strain>
    </source>
</reference>
<evidence type="ECO:0000313" key="5">
    <source>
        <dbReference type="EMBL" id="REL25794.1"/>
    </source>
</evidence>
<sequence>MRRQKRDRLDRAHANGYQAGLSGKPRDNCPYQSIDAKSEWLGGWRAAVNDRNMGLFK</sequence>
<dbReference type="OrthoDB" id="5917763at2"/>
<keyword evidence="2 3" id="KW-0810">Translation regulation</keyword>
<comment type="similarity">
    <text evidence="3">Belongs to the ribosome modulation factor family.</text>
</comment>
<feature type="region of interest" description="Disordered" evidence="4">
    <location>
        <begin position="1"/>
        <end position="24"/>
    </location>
</feature>
<evidence type="ECO:0000256" key="1">
    <source>
        <dbReference type="ARBA" id="ARBA00022490"/>
    </source>
</evidence>